<evidence type="ECO:0000313" key="1">
    <source>
        <dbReference type="EMBL" id="GEU69011.1"/>
    </source>
</evidence>
<gene>
    <name evidence="1" type="ORF">Tci_040989</name>
</gene>
<sequence>MGFKGIVKLSKGCVLGCDQVLDFRGGLVPEVIEEFTDIVSPITTTTSKDSSTSKRKKRPISYKMKILLGSIAGMCRRRGQIRSHIKNKFTTHDFFIGKIREVLDHCNKVVSELTFAKTNEMIKKEMPHLVNLAVNKDREFDPINAQEMIFKEFATHAPKMIKELFQKHMQHTTLNLYPKTSSSTAGKSTADLQQQLYLKMKSTPQDQAANPELWEILKAKFKKQ</sequence>
<reference evidence="1" key="1">
    <citation type="journal article" date="2019" name="Sci. Rep.">
        <title>Draft genome of Tanacetum cinerariifolium, the natural source of mosquito coil.</title>
        <authorList>
            <person name="Yamashiro T."/>
            <person name="Shiraishi A."/>
            <person name="Satake H."/>
            <person name="Nakayama K."/>
        </authorList>
    </citation>
    <scope>NUCLEOTIDE SEQUENCE</scope>
</reference>
<name>A0A6L2M4Y1_TANCI</name>
<organism evidence="1">
    <name type="scientific">Tanacetum cinerariifolium</name>
    <name type="common">Dalmatian daisy</name>
    <name type="synonym">Chrysanthemum cinerariifolium</name>
    <dbReference type="NCBI Taxonomy" id="118510"/>
    <lineage>
        <taxon>Eukaryota</taxon>
        <taxon>Viridiplantae</taxon>
        <taxon>Streptophyta</taxon>
        <taxon>Embryophyta</taxon>
        <taxon>Tracheophyta</taxon>
        <taxon>Spermatophyta</taxon>
        <taxon>Magnoliopsida</taxon>
        <taxon>eudicotyledons</taxon>
        <taxon>Gunneridae</taxon>
        <taxon>Pentapetalae</taxon>
        <taxon>asterids</taxon>
        <taxon>campanulids</taxon>
        <taxon>Asterales</taxon>
        <taxon>Asteraceae</taxon>
        <taxon>Asteroideae</taxon>
        <taxon>Anthemideae</taxon>
        <taxon>Anthemidinae</taxon>
        <taxon>Tanacetum</taxon>
    </lineage>
</organism>
<dbReference type="AlphaFoldDB" id="A0A6L2M4Y1"/>
<proteinExistence type="predicted"/>
<accession>A0A6L2M4Y1</accession>
<comment type="caution">
    <text evidence="1">The sequence shown here is derived from an EMBL/GenBank/DDBJ whole genome shotgun (WGS) entry which is preliminary data.</text>
</comment>
<protein>
    <submittedName>
        <fullName evidence="1">Uncharacterized protein</fullName>
    </submittedName>
</protein>
<dbReference type="EMBL" id="BKCJ010005855">
    <property type="protein sequence ID" value="GEU69011.1"/>
    <property type="molecule type" value="Genomic_DNA"/>
</dbReference>